<dbReference type="Proteomes" id="UP000469523">
    <property type="component" value="Unassembled WGS sequence"/>
</dbReference>
<dbReference type="PRINTS" id="PR00944">
    <property type="entry name" value="CUEXPORT"/>
</dbReference>
<evidence type="ECO:0000256" key="1">
    <source>
        <dbReference type="ARBA" id="ARBA00022723"/>
    </source>
</evidence>
<evidence type="ECO:0000313" key="5">
    <source>
        <dbReference type="Proteomes" id="UP000469523"/>
    </source>
</evidence>
<organism evidence="4 5">
    <name type="scientific">Tissierella pigra</name>
    <dbReference type="NCBI Taxonomy" id="2607614"/>
    <lineage>
        <taxon>Bacteria</taxon>
        <taxon>Bacillati</taxon>
        <taxon>Bacillota</taxon>
        <taxon>Tissierellia</taxon>
        <taxon>Tissierellales</taxon>
        <taxon>Tissierellaceae</taxon>
        <taxon>Tissierella</taxon>
    </lineage>
</organism>
<accession>A0A6N7XK48</accession>
<proteinExistence type="predicted"/>
<sequence>MKKTLLVEGMSCGHCEKAVKNALNELAGVTKVEVDLSTKTVEVEGESLDGTLIKDAIEDAGYDLIEIK</sequence>
<dbReference type="SUPFAM" id="SSF55008">
    <property type="entry name" value="HMA, heavy metal-associated domain"/>
    <property type="match status" value="1"/>
</dbReference>
<dbReference type="PROSITE" id="PS01047">
    <property type="entry name" value="HMA_1"/>
    <property type="match status" value="1"/>
</dbReference>
<gene>
    <name evidence="4" type="ORF">FYJ83_13445</name>
</gene>
<dbReference type="Gene3D" id="3.30.70.100">
    <property type="match status" value="1"/>
</dbReference>
<dbReference type="CDD" id="cd00371">
    <property type="entry name" value="HMA"/>
    <property type="match status" value="1"/>
</dbReference>
<dbReference type="InterPro" id="IPR017969">
    <property type="entry name" value="Heavy-metal-associated_CS"/>
</dbReference>
<dbReference type="EMBL" id="VUNQ01000033">
    <property type="protein sequence ID" value="MSU02461.1"/>
    <property type="molecule type" value="Genomic_DNA"/>
</dbReference>
<reference evidence="4 5" key="1">
    <citation type="submission" date="2019-09" db="EMBL/GenBank/DDBJ databases">
        <title>In-depth cultivation of the pig gut microbiome towards novel bacterial diversity and tailored functional studies.</title>
        <authorList>
            <person name="Wylensek D."/>
            <person name="Hitch T.C.A."/>
            <person name="Clavel T."/>
        </authorList>
    </citation>
    <scope>NUCLEOTIDE SEQUENCE [LARGE SCALE GENOMIC DNA]</scope>
    <source>
        <strain evidence="4 5">WCA3-693-APC-4?</strain>
    </source>
</reference>
<dbReference type="InterPro" id="IPR000428">
    <property type="entry name" value="Cu-bd"/>
</dbReference>
<evidence type="ECO:0000313" key="4">
    <source>
        <dbReference type="EMBL" id="MSU02461.1"/>
    </source>
</evidence>
<evidence type="ECO:0000256" key="2">
    <source>
        <dbReference type="ARBA" id="ARBA00023008"/>
    </source>
</evidence>
<comment type="caution">
    <text evidence="4">The sequence shown here is derived from an EMBL/GenBank/DDBJ whole genome shotgun (WGS) entry which is preliminary data.</text>
</comment>
<keyword evidence="1" id="KW-0479">Metal-binding</keyword>
<protein>
    <submittedName>
        <fullName evidence="4">Heavy-metal-associated domain-containing protein</fullName>
    </submittedName>
</protein>
<dbReference type="InterPro" id="IPR006121">
    <property type="entry name" value="HMA_dom"/>
</dbReference>
<evidence type="ECO:0000259" key="3">
    <source>
        <dbReference type="PROSITE" id="PS50846"/>
    </source>
</evidence>
<dbReference type="NCBIfam" id="TIGR00003">
    <property type="entry name" value="copper ion binding protein"/>
    <property type="match status" value="1"/>
</dbReference>
<feature type="domain" description="HMA" evidence="3">
    <location>
        <begin position="1"/>
        <end position="65"/>
    </location>
</feature>
<dbReference type="RefSeq" id="WP_154441344.1">
    <property type="nucleotide sequence ID" value="NZ_VUNQ01000033.1"/>
</dbReference>
<dbReference type="AlphaFoldDB" id="A0A6N7XK48"/>
<dbReference type="GO" id="GO:0005507">
    <property type="term" value="F:copper ion binding"/>
    <property type="evidence" value="ECO:0007669"/>
    <property type="project" value="InterPro"/>
</dbReference>
<dbReference type="Pfam" id="PF00403">
    <property type="entry name" value="HMA"/>
    <property type="match status" value="1"/>
</dbReference>
<dbReference type="GO" id="GO:0006825">
    <property type="term" value="P:copper ion transport"/>
    <property type="evidence" value="ECO:0007669"/>
    <property type="project" value="InterPro"/>
</dbReference>
<dbReference type="InterPro" id="IPR036163">
    <property type="entry name" value="HMA_dom_sf"/>
</dbReference>
<dbReference type="InterPro" id="IPR006122">
    <property type="entry name" value="HMA_Cu_ion-bd"/>
</dbReference>
<keyword evidence="5" id="KW-1185">Reference proteome</keyword>
<name>A0A6N7XK48_9FIRM</name>
<dbReference type="PROSITE" id="PS50846">
    <property type="entry name" value="HMA_2"/>
    <property type="match status" value="1"/>
</dbReference>
<keyword evidence="2" id="KW-0186">Copper</keyword>